<protein>
    <submittedName>
        <fullName evidence="2">Uncharacterized protein</fullName>
    </submittedName>
</protein>
<keyword evidence="3" id="KW-1185">Reference proteome</keyword>
<evidence type="ECO:0000313" key="2">
    <source>
        <dbReference type="EMBL" id="KAK3800398.1"/>
    </source>
</evidence>
<dbReference type="EMBL" id="JAWDGP010000459">
    <property type="protein sequence ID" value="KAK3800398.1"/>
    <property type="molecule type" value="Genomic_DNA"/>
</dbReference>
<evidence type="ECO:0000313" key="3">
    <source>
        <dbReference type="Proteomes" id="UP001283361"/>
    </source>
</evidence>
<reference evidence="2" key="1">
    <citation type="journal article" date="2023" name="G3 (Bethesda)">
        <title>A reference genome for the long-term kleptoplast-retaining sea slug Elysia crispata morphotype clarki.</title>
        <authorList>
            <person name="Eastman K.E."/>
            <person name="Pendleton A.L."/>
            <person name="Shaikh M.A."/>
            <person name="Suttiyut T."/>
            <person name="Ogas R."/>
            <person name="Tomko P."/>
            <person name="Gavelis G."/>
            <person name="Widhalm J.R."/>
            <person name="Wisecaver J.H."/>
        </authorList>
    </citation>
    <scope>NUCLEOTIDE SEQUENCE</scope>
    <source>
        <strain evidence="2">ECLA1</strain>
    </source>
</reference>
<name>A0AAE1EC02_9GAST</name>
<dbReference type="Proteomes" id="UP001283361">
    <property type="component" value="Unassembled WGS sequence"/>
</dbReference>
<evidence type="ECO:0000256" key="1">
    <source>
        <dbReference type="SAM" id="MobiDB-lite"/>
    </source>
</evidence>
<sequence>MKRIIPSGHPAQLSAGQCLDAVSGYFRFKCRSSRFSSLGVKSELCPSELELSDVTRNQRGQPKGPEIHQSVLR</sequence>
<dbReference type="AlphaFoldDB" id="A0AAE1EC02"/>
<accession>A0AAE1EC02</accession>
<comment type="caution">
    <text evidence="2">The sequence shown here is derived from an EMBL/GenBank/DDBJ whole genome shotgun (WGS) entry which is preliminary data.</text>
</comment>
<gene>
    <name evidence="2" type="ORF">RRG08_052781</name>
</gene>
<feature type="region of interest" description="Disordered" evidence="1">
    <location>
        <begin position="51"/>
        <end position="73"/>
    </location>
</feature>
<organism evidence="2 3">
    <name type="scientific">Elysia crispata</name>
    <name type="common">lettuce slug</name>
    <dbReference type="NCBI Taxonomy" id="231223"/>
    <lineage>
        <taxon>Eukaryota</taxon>
        <taxon>Metazoa</taxon>
        <taxon>Spiralia</taxon>
        <taxon>Lophotrochozoa</taxon>
        <taxon>Mollusca</taxon>
        <taxon>Gastropoda</taxon>
        <taxon>Heterobranchia</taxon>
        <taxon>Euthyneura</taxon>
        <taxon>Panpulmonata</taxon>
        <taxon>Sacoglossa</taxon>
        <taxon>Placobranchoidea</taxon>
        <taxon>Plakobranchidae</taxon>
        <taxon>Elysia</taxon>
    </lineage>
</organism>
<proteinExistence type="predicted"/>